<accession>A0AA97L4D2</accession>
<name>A0AA97L4D2_EUBMA</name>
<dbReference type="Proteomes" id="UP001190640">
    <property type="component" value="Chromosome 7"/>
</dbReference>
<protein>
    <submittedName>
        <fullName evidence="3">Uncharacterized protein</fullName>
    </submittedName>
</protein>
<feature type="compositionally biased region" description="Basic and acidic residues" evidence="1">
    <location>
        <begin position="45"/>
        <end position="58"/>
    </location>
</feature>
<evidence type="ECO:0000313" key="3">
    <source>
        <dbReference type="RefSeq" id="XP_054841864.1"/>
    </source>
</evidence>
<evidence type="ECO:0000313" key="2">
    <source>
        <dbReference type="Proteomes" id="UP001190640"/>
    </source>
</evidence>
<reference evidence="3" key="1">
    <citation type="submission" date="2025-08" db="UniProtKB">
        <authorList>
            <consortium name="RefSeq"/>
        </authorList>
    </citation>
    <scope>IDENTIFICATION</scope>
    <source>
        <tissue evidence="3">Blood</tissue>
    </source>
</reference>
<dbReference type="AlphaFoldDB" id="A0AA97L4D2"/>
<dbReference type="InterPro" id="IPR040505">
    <property type="entry name" value="DUF5537"/>
</dbReference>
<evidence type="ECO:0000256" key="1">
    <source>
        <dbReference type="SAM" id="MobiDB-lite"/>
    </source>
</evidence>
<dbReference type="CTD" id="103164685"/>
<feature type="compositionally biased region" description="Gly residues" evidence="1">
    <location>
        <begin position="10"/>
        <end position="19"/>
    </location>
</feature>
<dbReference type="Pfam" id="PF17690">
    <property type="entry name" value="DUF5537"/>
    <property type="match status" value="1"/>
</dbReference>
<dbReference type="GeneID" id="129333960"/>
<organism evidence="2 3">
    <name type="scientific">Eublepharis macularius</name>
    <name type="common">Leopard gecko</name>
    <name type="synonym">Cyrtodactylus macularius</name>
    <dbReference type="NCBI Taxonomy" id="481883"/>
    <lineage>
        <taxon>Eukaryota</taxon>
        <taxon>Metazoa</taxon>
        <taxon>Chordata</taxon>
        <taxon>Craniata</taxon>
        <taxon>Vertebrata</taxon>
        <taxon>Euteleostomi</taxon>
        <taxon>Lepidosauria</taxon>
        <taxon>Squamata</taxon>
        <taxon>Bifurcata</taxon>
        <taxon>Gekkota</taxon>
        <taxon>Eublepharidae</taxon>
        <taxon>Eublepharinae</taxon>
        <taxon>Eublepharis</taxon>
    </lineage>
</organism>
<dbReference type="KEGG" id="emc:129333960"/>
<proteinExistence type="predicted"/>
<feature type="region of interest" description="Disordered" evidence="1">
    <location>
        <begin position="1"/>
        <end position="65"/>
    </location>
</feature>
<dbReference type="RefSeq" id="XP_054841864.1">
    <property type="nucleotide sequence ID" value="XM_054985889.1"/>
</dbReference>
<sequence length="287" mass="31317">MPPAVLRSGEGCGGGGGFSGASDRPLLFPKRGGGGTAMSKSPQRTRLEQRESQVHNDKLPGISCLPESQPIVSRLSKEQKLPVLTSDHKYLDNKVLRKPFWSHPLESSWKNAVIKTKKMKQEYTSAYGLKETSENAAMPSLAQGSERYLAVSNSSPVVQKTEGAANSFPVSSCINEDYNCLPPLYLLPSTSSQYFDGFYKSRGDTAIDNIVRREMSSWKPDSLKAHGVDGGAGEVGAVRLKKYNQCSSLISFSEGSKFKPGKCIILVKSHILPPVLVRMQNFKCSLV</sequence>
<keyword evidence="2" id="KW-1185">Reference proteome</keyword>
<gene>
    <name evidence="3" type="primary">C7H8orf89</name>
</gene>